<protein>
    <submittedName>
        <fullName evidence="7">Pecanex-like protein 4</fullName>
    </submittedName>
</protein>
<evidence type="ECO:0000313" key="7">
    <source>
        <dbReference type="EMBL" id="KAK8845719.1"/>
    </source>
</evidence>
<dbReference type="Proteomes" id="UP001470230">
    <property type="component" value="Unassembled WGS sequence"/>
</dbReference>
<gene>
    <name evidence="7" type="ORF">M9Y10_020637</name>
</gene>
<keyword evidence="4" id="KW-1133">Transmembrane helix</keyword>
<comment type="caution">
    <text evidence="7">The sequence shown here is derived from an EMBL/GenBank/DDBJ whole genome shotgun (WGS) entry which is preliminary data.</text>
</comment>
<evidence type="ECO:0000256" key="4">
    <source>
        <dbReference type="ARBA" id="ARBA00022989"/>
    </source>
</evidence>
<proteinExistence type="inferred from homology"/>
<comment type="subcellular location">
    <subcellularLocation>
        <location evidence="1">Membrane</location>
        <topology evidence="1">Multi-pass membrane protein</topology>
    </subcellularLocation>
</comment>
<dbReference type="PANTHER" id="PTHR12372:SF7">
    <property type="entry name" value="PROTEIN PECANEX"/>
    <property type="match status" value="1"/>
</dbReference>
<keyword evidence="3" id="KW-0812">Transmembrane</keyword>
<dbReference type="PANTHER" id="PTHR12372">
    <property type="entry name" value="PECANEX"/>
    <property type="match status" value="1"/>
</dbReference>
<evidence type="ECO:0000259" key="6">
    <source>
        <dbReference type="Pfam" id="PF05041"/>
    </source>
</evidence>
<evidence type="ECO:0000256" key="1">
    <source>
        <dbReference type="ARBA" id="ARBA00004141"/>
    </source>
</evidence>
<name>A0ABR2HE64_9EUKA</name>
<accession>A0ABR2HE64</accession>
<evidence type="ECO:0000313" key="8">
    <source>
        <dbReference type="Proteomes" id="UP001470230"/>
    </source>
</evidence>
<sequence>MVKSNQLGIVDEDSFYLFLNESYVIMCHIISLGSFSVKFQLRCAEFMNQTLCHRGELGFLTTVSENDFFRKIDMDSMPIFLNSDFSLVAQNVELSGYFHYFFDIETLFLDLTPEDKKGWMVYAILYFYSKNCEDLELPELFNNPVSDINYDDDDNDENMDDIKIDSKIFDQFEFGESSIKIFNFLNVIYREIYRHKDSLQKFYDESYQVTFTKKFPLFKQQNHEENGEENMYEDFLLILQEDKIKWLIKESAKKVCFYWFLAATMVAPDLNETRELRDFLDETEKENVLFENNDEELEKIFISLIKKIEKKSKCGCINVESSKCNTNTKPNIFTYIINEGRFAYFKYVTNSNWTVFQINREYVKSIWTSQCQDVIGFGNSEDSEERSAVQENNNFLHNLIIQISDIPIEYPAYVSGIEDSFSTFNYQ</sequence>
<dbReference type="EMBL" id="JAPFFF010000030">
    <property type="protein sequence ID" value="KAK8845719.1"/>
    <property type="molecule type" value="Genomic_DNA"/>
</dbReference>
<keyword evidence="8" id="KW-1185">Reference proteome</keyword>
<dbReference type="InterPro" id="IPR007735">
    <property type="entry name" value="Pecanex_C"/>
</dbReference>
<evidence type="ECO:0000256" key="2">
    <source>
        <dbReference type="ARBA" id="ARBA00010170"/>
    </source>
</evidence>
<dbReference type="InterPro" id="IPR039797">
    <property type="entry name" value="Pecanex"/>
</dbReference>
<comment type="similarity">
    <text evidence="2">Belongs to the pecanex family.</text>
</comment>
<evidence type="ECO:0000256" key="3">
    <source>
        <dbReference type="ARBA" id="ARBA00022692"/>
    </source>
</evidence>
<feature type="domain" description="Pecanex C-terminal" evidence="6">
    <location>
        <begin position="350"/>
        <end position="425"/>
    </location>
</feature>
<dbReference type="Pfam" id="PF05041">
    <property type="entry name" value="Pecanex_C"/>
    <property type="match status" value="1"/>
</dbReference>
<organism evidence="7 8">
    <name type="scientific">Tritrichomonas musculus</name>
    <dbReference type="NCBI Taxonomy" id="1915356"/>
    <lineage>
        <taxon>Eukaryota</taxon>
        <taxon>Metamonada</taxon>
        <taxon>Parabasalia</taxon>
        <taxon>Tritrichomonadida</taxon>
        <taxon>Tritrichomonadidae</taxon>
        <taxon>Tritrichomonas</taxon>
    </lineage>
</organism>
<keyword evidence="5" id="KW-0472">Membrane</keyword>
<reference evidence="7 8" key="1">
    <citation type="submission" date="2024-04" db="EMBL/GenBank/DDBJ databases">
        <title>Tritrichomonas musculus Genome.</title>
        <authorList>
            <person name="Alves-Ferreira E."/>
            <person name="Grigg M."/>
            <person name="Lorenzi H."/>
            <person name="Galac M."/>
        </authorList>
    </citation>
    <scope>NUCLEOTIDE SEQUENCE [LARGE SCALE GENOMIC DNA]</scope>
    <source>
        <strain evidence="7 8">EAF2021</strain>
    </source>
</reference>
<evidence type="ECO:0000256" key="5">
    <source>
        <dbReference type="ARBA" id="ARBA00023136"/>
    </source>
</evidence>